<evidence type="ECO:0000313" key="2">
    <source>
        <dbReference type="EMBL" id="OCK76316.1"/>
    </source>
</evidence>
<dbReference type="EMBL" id="KV745221">
    <property type="protein sequence ID" value="OCK76316.1"/>
    <property type="molecule type" value="Genomic_DNA"/>
</dbReference>
<dbReference type="Gene3D" id="3.40.50.720">
    <property type="entry name" value="NAD(P)-binding Rossmann-like Domain"/>
    <property type="match status" value="1"/>
</dbReference>
<dbReference type="PANTHER" id="PTHR47534:SF3">
    <property type="entry name" value="ALCOHOL DEHYDROGENASE-LIKE C-TERMINAL DOMAIN-CONTAINING PROTEIN"/>
    <property type="match status" value="1"/>
</dbReference>
<accession>A0A8E2E354</accession>
<reference evidence="2 3" key="1">
    <citation type="journal article" date="2016" name="Nat. Commun.">
        <title>Ectomycorrhizal ecology is imprinted in the genome of the dominant symbiotic fungus Cenococcum geophilum.</title>
        <authorList>
            <consortium name="DOE Joint Genome Institute"/>
            <person name="Peter M."/>
            <person name="Kohler A."/>
            <person name="Ohm R.A."/>
            <person name="Kuo A."/>
            <person name="Krutzmann J."/>
            <person name="Morin E."/>
            <person name="Arend M."/>
            <person name="Barry K.W."/>
            <person name="Binder M."/>
            <person name="Choi C."/>
            <person name="Clum A."/>
            <person name="Copeland A."/>
            <person name="Grisel N."/>
            <person name="Haridas S."/>
            <person name="Kipfer T."/>
            <person name="LaButti K."/>
            <person name="Lindquist E."/>
            <person name="Lipzen A."/>
            <person name="Maire R."/>
            <person name="Meier B."/>
            <person name="Mihaltcheva S."/>
            <person name="Molinier V."/>
            <person name="Murat C."/>
            <person name="Poggeler S."/>
            <person name="Quandt C.A."/>
            <person name="Sperisen C."/>
            <person name="Tritt A."/>
            <person name="Tisserant E."/>
            <person name="Crous P.W."/>
            <person name="Henrissat B."/>
            <person name="Nehls U."/>
            <person name="Egli S."/>
            <person name="Spatafora J.W."/>
            <person name="Grigoriev I.V."/>
            <person name="Martin F.M."/>
        </authorList>
    </citation>
    <scope>NUCLEOTIDE SEQUENCE [LARGE SCALE GENOMIC DNA]</scope>
    <source>
        <strain evidence="2 3">CBS 459.81</strain>
    </source>
</reference>
<dbReference type="PANTHER" id="PTHR47534">
    <property type="entry name" value="YALI0E05731P"/>
    <property type="match status" value="1"/>
</dbReference>
<dbReference type="OrthoDB" id="2898509at2759"/>
<dbReference type="AlphaFoldDB" id="A0A8E2E354"/>
<sequence length="283" mass="31552">MVNISLIRQSNNQIDESSVPRVAVFVGGTSGIGKITLADIAGLGIGFKAYVIGRKESEQSFKPFLEELHQAKPNANVIWVEGQVSLLSEVKRVCLDVSHSLNFYSRICFVENLLPLLRASGNARVISVYSGGIESERRLDINDLNLEKPGAFGAIATQMHMGIMGTLTLERLAEMKENHSIVFIPNYSGIVRTGNLFRGWEEGSWGPWMAAIFFDPILMLFAYSFKESAERHLYQVTSELTGGLFLVNRKCDTVMNEKELAKLRVTARETVWAKAYQIIGPYI</sequence>
<keyword evidence="1" id="KW-0560">Oxidoreductase</keyword>
<dbReference type="InterPro" id="IPR036291">
    <property type="entry name" value="NAD(P)-bd_dom_sf"/>
</dbReference>
<protein>
    <recommendedName>
        <fullName evidence="4">NAD(P)-binding protein</fullName>
    </recommendedName>
</protein>
<dbReference type="Proteomes" id="UP000250266">
    <property type="component" value="Unassembled WGS sequence"/>
</dbReference>
<evidence type="ECO:0000313" key="3">
    <source>
        <dbReference type="Proteomes" id="UP000250266"/>
    </source>
</evidence>
<evidence type="ECO:0000256" key="1">
    <source>
        <dbReference type="ARBA" id="ARBA00023002"/>
    </source>
</evidence>
<dbReference type="SUPFAM" id="SSF51735">
    <property type="entry name" value="NAD(P)-binding Rossmann-fold domains"/>
    <property type="match status" value="1"/>
</dbReference>
<evidence type="ECO:0008006" key="4">
    <source>
        <dbReference type="Google" id="ProtNLM"/>
    </source>
</evidence>
<dbReference type="InterPro" id="IPR052228">
    <property type="entry name" value="Sec_Metab_Biosynth_Oxidored"/>
</dbReference>
<organism evidence="2 3">
    <name type="scientific">Lepidopterella palustris CBS 459.81</name>
    <dbReference type="NCBI Taxonomy" id="1314670"/>
    <lineage>
        <taxon>Eukaryota</taxon>
        <taxon>Fungi</taxon>
        <taxon>Dikarya</taxon>
        <taxon>Ascomycota</taxon>
        <taxon>Pezizomycotina</taxon>
        <taxon>Dothideomycetes</taxon>
        <taxon>Pleosporomycetidae</taxon>
        <taxon>Mytilinidiales</taxon>
        <taxon>Argynnaceae</taxon>
        <taxon>Lepidopterella</taxon>
    </lineage>
</organism>
<name>A0A8E2E354_9PEZI</name>
<dbReference type="GO" id="GO:0016491">
    <property type="term" value="F:oxidoreductase activity"/>
    <property type="evidence" value="ECO:0007669"/>
    <property type="project" value="UniProtKB-KW"/>
</dbReference>
<proteinExistence type="predicted"/>
<gene>
    <name evidence="2" type="ORF">K432DRAFT_419292</name>
</gene>
<keyword evidence="3" id="KW-1185">Reference proteome</keyword>